<keyword evidence="2" id="KW-1133">Transmembrane helix</keyword>
<feature type="transmembrane region" description="Helical" evidence="2">
    <location>
        <begin position="21"/>
        <end position="41"/>
    </location>
</feature>
<accession>A0ABD2BA26</accession>
<organism evidence="3 4">
    <name type="scientific">Vespula squamosa</name>
    <name type="common">Southern yellow jacket</name>
    <name type="synonym">Wasp</name>
    <dbReference type="NCBI Taxonomy" id="30214"/>
    <lineage>
        <taxon>Eukaryota</taxon>
        <taxon>Metazoa</taxon>
        <taxon>Ecdysozoa</taxon>
        <taxon>Arthropoda</taxon>
        <taxon>Hexapoda</taxon>
        <taxon>Insecta</taxon>
        <taxon>Pterygota</taxon>
        <taxon>Neoptera</taxon>
        <taxon>Endopterygota</taxon>
        <taxon>Hymenoptera</taxon>
        <taxon>Apocrita</taxon>
        <taxon>Aculeata</taxon>
        <taxon>Vespoidea</taxon>
        <taxon>Vespidae</taxon>
        <taxon>Vespinae</taxon>
        <taxon>Vespula</taxon>
    </lineage>
</organism>
<dbReference type="EMBL" id="JAUDFV010000130">
    <property type="protein sequence ID" value="KAL2729593.1"/>
    <property type="molecule type" value="Genomic_DNA"/>
</dbReference>
<keyword evidence="4" id="KW-1185">Reference proteome</keyword>
<keyword evidence="2" id="KW-0472">Membrane</keyword>
<reference evidence="3 4" key="1">
    <citation type="journal article" date="2024" name="Ann. Entomol. Soc. Am.">
        <title>Genomic analyses of the southern and eastern yellowjacket wasps (Hymenoptera: Vespidae) reveal evolutionary signatures of social life.</title>
        <authorList>
            <person name="Catto M.A."/>
            <person name="Caine P.B."/>
            <person name="Orr S.E."/>
            <person name="Hunt B.G."/>
            <person name="Goodisman M.A.D."/>
        </authorList>
    </citation>
    <scope>NUCLEOTIDE SEQUENCE [LARGE SCALE GENOMIC DNA]</scope>
    <source>
        <strain evidence="3">233</strain>
        <tissue evidence="3">Head and thorax</tissue>
    </source>
</reference>
<evidence type="ECO:0000256" key="2">
    <source>
        <dbReference type="SAM" id="Phobius"/>
    </source>
</evidence>
<proteinExistence type="predicted"/>
<dbReference type="AlphaFoldDB" id="A0ABD2BA26"/>
<keyword evidence="2" id="KW-0812">Transmembrane</keyword>
<name>A0ABD2BA26_VESSQ</name>
<protein>
    <submittedName>
        <fullName evidence="3">Uncharacterized protein</fullName>
    </submittedName>
</protein>
<evidence type="ECO:0000313" key="4">
    <source>
        <dbReference type="Proteomes" id="UP001607302"/>
    </source>
</evidence>
<comment type="caution">
    <text evidence="3">The sequence shown here is derived from an EMBL/GenBank/DDBJ whole genome shotgun (WGS) entry which is preliminary data.</text>
</comment>
<feature type="compositionally biased region" description="Pro residues" evidence="1">
    <location>
        <begin position="67"/>
        <end position="83"/>
    </location>
</feature>
<sequence>MYNLSVLRNHKLIRQSEKHRLIVRRALGMPLITCLALKGIVRTGVTACPMLSLRSLDNGRHGHHSVPPLPLPPPPPPPPPLPSMPRLKFKVNTESLRRHDGSRRSPMAEGRSISNGCLDETSSTSKKFLYKDESMKVTIPRKTSNQLNFHTITKIFVKDIDHS</sequence>
<gene>
    <name evidence="3" type="ORF">V1478_005883</name>
</gene>
<dbReference type="Proteomes" id="UP001607302">
    <property type="component" value="Unassembled WGS sequence"/>
</dbReference>
<evidence type="ECO:0000313" key="3">
    <source>
        <dbReference type="EMBL" id="KAL2729593.1"/>
    </source>
</evidence>
<evidence type="ECO:0000256" key="1">
    <source>
        <dbReference type="SAM" id="MobiDB-lite"/>
    </source>
</evidence>
<feature type="region of interest" description="Disordered" evidence="1">
    <location>
        <begin position="59"/>
        <end position="120"/>
    </location>
</feature>